<dbReference type="Proteomes" id="UP000250266">
    <property type="component" value="Unassembled WGS sequence"/>
</dbReference>
<name>A0A8E2EBN3_9PEZI</name>
<sequence>MCLRPSQSTLPQEAENEILPSKTGRITVSQKGRNSITIPYTAGNVTLGTRVDHRKRFSKPANPQQVSKSSAHSVKLHTLFSISEFATASKSPKLMKNIAVSSDQTGSSSPTDSSSQTGSSSQRASRPKLAFRPNLAHGGEKCGGADEAAAAAAGGAGWWAGPGAGAGGGDALLRRGGAACGRADWRGEAGRY</sequence>
<gene>
    <name evidence="2" type="ORF">K432DRAFT_442888</name>
</gene>
<feature type="compositionally biased region" description="Low complexity" evidence="1">
    <location>
        <begin position="101"/>
        <end position="122"/>
    </location>
</feature>
<evidence type="ECO:0000313" key="2">
    <source>
        <dbReference type="EMBL" id="OCK80799.1"/>
    </source>
</evidence>
<dbReference type="AlphaFoldDB" id="A0A8E2EBN3"/>
<evidence type="ECO:0000313" key="3">
    <source>
        <dbReference type="Proteomes" id="UP000250266"/>
    </source>
</evidence>
<feature type="compositionally biased region" description="Polar residues" evidence="1">
    <location>
        <begin position="1"/>
        <end position="11"/>
    </location>
</feature>
<accession>A0A8E2EBN3</accession>
<reference evidence="2 3" key="1">
    <citation type="journal article" date="2016" name="Nat. Commun.">
        <title>Ectomycorrhizal ecology is imprinted in the genome of the dominant symbiotic fungus Cenococcum geophilum.</title>
        <authorList>
            <consortium name="DOE Joint Genome Institute"/>
            <person name="Peter M."/>
            <person name="Kohler A."/>
            <person name="Ohm R.A."/>
            <person name="Kuo A."/>
            <person name="Krutzmann J."/>
            <person name="Morin E."/>
            <person name="Arend M."/>
            <person name="Barry K.W."/>
            <person name="Binder M."/>
            <person name="Choi C."/>
            <person name="Clum A."/>
            <person name="Copeland A."/>
            <person name="Grisel N."/>
            <person name="Haridas S."/>
            <person name="Kipfer T."/>
            <person name="LaButti K."/>
            <person name="Lindquist E."/>
            <person name="Lipzen A."/>
            <person name="Maire R."/>
            <person name="Meier B."/>
            <person name="Mihaltcheva S."/>
            <person name="Molinier V."/>
            <person name="Murat C."/>
            <person name="Poggeler S."/>
            <person name="Quandt C.A."/>
            <person name="Sperisen C."/>
            <person name="Tritt A."/>
            <person name="Tisserant E."/>
            <person name="Crous P.W."/>
            <person name="Henrissat B."/>
            <person name="Nehls U."/>
            <person name="Egli S."/>
            <person name="Spatafora J.W."/>
            <person name="Grigoriev I.V."/>
            <person name="Martin F.M."/>
        </authorList>
    </citation>
    <scope>NUCLEOTIDE SEQUENCE [LARGE SCALE GENOMIC DNA]</scope>
    <source>
        <strain evidence="2 3">CBS 459.81</strain>
    </source>
</reference>
<feature type="region of interest" description="Disordered" evidence="1">
    <location>
        <begin position="1"/>
        <end position="24"/>
    </location>
</feature>
<dbReference type="EMBL" id="KV744945">
    <property type="protein sequence ID" value="OCK80799.1"/>
    <property type="molecule type" value="Genomic_DNA"/>
</dbReference>
<feature type="region of interest" description="Disordered" evidence="1">
    <location>
        <begin position="100"/>
        <end position="128"/>
    </location>
</feature>
<proteinExistence type="predicted"/>
<evidence type="ECO:0000256" key="1">
    <source>
        <dbReference type="SAM" id="MobiDB-lite"/>
    </source>
</evidence>
<organism evidence="2 3">
    <name type="scientific">Lepidopterella palustris CBS 459.81</name>
    <dbReference type="NCBI Taxonomy" id="1314670"/>
    <lineage>
        <taxon>Eukaryota</taxon>
        <taxon>Fungi</taxon>
        <taxon>Dikarya</taxon>
        <taxon>Ascomycota</taxon>
        <taxon>Pezizomycotina</taxon>
        <taxon>Dothideomycetes</taxon>
        <taxon>Pleosporomycetidae</taxon>
        <taxon>Mytilinidiales</taxon>
        <taxon>Argynnaceae</taxon>
        <taxon>Lepidopterella</taxon>
    </lineage>
</organism>
<protein>
    <submittedName>
        <fullName evidence="2">Uncharacterized protein</fullName>
    </submittedName>
</protein>
<keyword evidence="3" id="KW-1185">Reference proteome</keyword>